<keyword evidence="3 6" id="KW-0812">Transmembrane</keyword>
<gene>
    <name evidence="8" type="ORF">ACFYKX_01805</name>
</gene>
<accession>A0ABW6K7T8</accession>
<reference evidence="8 9" key="1">
    <citation type="submission" date="2024-08" db="EMBL/GenBank/DDBJ databases">
        <title>Two novel Cytobacillus novel species.</title>
        <authorList>
            <person name="Liu G."/>
        </authorList>
    </citation>
    <scope>NUCLEOTIDE SEQUENCE [LARGE SCALE GENOMIC DNA]</scope>
    <source>
        <strain evidence="8 9">FJAT-54145</strain>
    </source>
</reference>
<feature type="transmembrane region" description="Helical" evidence="6">
    <location>
        <begin position="9"/>
        <end position="31"/>
    </location>
</feature>
<keyword evidence="2" id="KW-0813">Transport</keyword>
<dbReference type="InterPro" id="IPR020846">
    <property type="entry name" value="MFS_dom"/>
</dbReference>
<feature type="transmembrane region" description="Helical" evidence="6">
    <location>
        <begin position="338"/>
        <end position="362"/>
    </location>
</feature>
<evidence type="ECO:0000256" key="6">
    <source>
        <dbReference type="SAM" id="Phobius"/>
    </source>
</evidence>
<evidence type="ECO:0000313" key="9">
    <source>
        <dbReference type="Proteomes" id="UP001601059"/>
    </source>
</evidence>
<evidence type="ECO:0000256" key="5">
    <source>
        <dbReference type="ARBA" id="ARBA00023136"/>
    </source>
</evidence>
<dbReference type="Proteomes" id="UP001601059">
    <property type="component" value="Unassembled WGS sequence"/>
</dbReference>
<feature type="transmembrane region" description="Helical" evidence="6">
    <location>
        <begin position="305"/>
        <end position="326"/>
    </location>
</feature>
<dbReference type="InterPro" id="IPR036259">
    <property type="entry name" value="MFS_trans_sf"/>
</dbReference>
<dbReference type="PANTHER" id="PTHR23537">
    <property type="match status" value="1"/>
</dbReference>
<evidence type="ECO:0000259" key="7">
    <source>
        <dbReference type="PROSITE" id="PS50850"/>
    </source>
</evidence>
<feature type="transmembrane region" description="Helical" evidence="6">
    <location>
        <begin position="51"/>
        <end position="72"/>
    </location>
</feature>
<sequence length="407" mass="43830">MDRNLRKKMWLYSLVGMLTTIVILAFARLSYGVILPFMMEGLEISYKQAGYLGTTSSLGYLCTVMFAGLLAAKWGGKRTILLGITLVTLGLIGLAFTPSYPVTFLFMLLLGIGTSFSYTPLISLLVAWFPAHKGTVIGITTSGVGIGMLLTGMVVPSLESVFSDSGWRISWGLFAIVSLIAGIVTFLFTKNPPTNVSSSSTKQKTSASEVYKNPKVMIVGAIYGIIGITYIIQVIFIMSFMVEAGLDTKAAGILMALNGILSIFSGPIWGSISDVLGRKKSLMLTLSITAFSMVVPVVYPTLLGFSLHTILISCTITGLFTLIQASSMDHVKPSEMPIAFSYVTFYFAIGQFIGPTIAGWLIEDFGGFKSAFLFSTVFLIIGLLLSIKVKNPDSVPKPVAHVDVKVT</sequence>
<dbReference type="EMBL" id="JBIACK010000001">
    <property type="protein sequence ID" value="MFE8699350.1"/>
    <property type="molecule type" value="Genomic_DNA"/>
</dbReference>
<feature type="transmembrane region" description="Helical" evidence="6">
    <location>
        <begin position="368"/>
        <end position="387"/>
    </location>
</feature>
<keyword evidence="4 6" id="KW-1133">Transmembrane helix</keyword>
<dbReference type="Gene3D" id="1.20.1250.20">
    <property type="entry name" value="MFS general substrate transporter like domains"/>
    <property type="match status" value="2"/>
</dbReference>
<feature type="transmembrane region" description="Helical" evidence="6">
    <location>
        <begin position="281"/>
        <end position="299"/>
    </location>
</feature>
<feature type="domain" description="Major facilitator superfamily (MFS) profile" evidence="7">
    <location>
        <begin position="13"/>
        <end position="394"/>
    </location>
</feature>
<dbReference type="InterPro" id="IPR010645">
    <property type="entry name" value="MFS_4"/>
</dbReference>
<keyword evidence="9" id="KW-1185">Reference proteome</keyword>
<proteinExistence type="predicted"/>
<feature type="transmembrane region" description="Helical" evidence="6">
    <location>
        <begin position="169"/>
        <end position="189"/>
    </location>
</feature>
<feature type="transmembrane region" description="Helical" evidence="6">
    <location>
        <begin position="79"/>
        <end position="98"/>
    </location>
</feature>
<keyword evidence="5 6" id="KW-0472">Membrane</keyword>
<dbReference type="PANTHER" id="PTHR23537:SF1">
    <property type="entry name" value="SUGAR TRANSPORTER"/>
    <property type="match status" value="1"/>
</dbReference>
<feature type="transmembrane region" description="Helical" evidence="6">
    <location>
        <begin position="136"/>
        <end position="157"/>
    </location>
</feature>
<evidence type="ECO:0000313" key="8">
    <source>
        <dbReference type="EMBL" id="MFE8699350.1"/>
    </source>
</evidence>
<dbReference type="SUPFAM" id="SSF103473">
    <property type="entry name" value="MFS general substrate transporter"/>
    <property type="match status" value="1"/>
</dbReference>
<evidence type="ECO:0000256" key="3">
    <source>
        <dbReference type="ARBA" id="ARBA00022692"/>
    </source>
</evidence>
<feature type="transmembrane region" description="Helical" evidence="6">
    <location>
        <begin position="104"/>
        <end position="129"/>
    </location>
</feature>
<evidence type="ECO:0000256" key="1">
    <source>
        <dbReference type="ARBA" id="ARBA00004651"/>
    </source>
</evidence>
<organism evidence="8 9">
    <name type="scientific">Cytobacillus spartinae</name>
    <dbReference type="NCBI Taxonomy" id="3299023"/>
    <lineage>
        <taxon>Bacteria</taxon>
        <taxon>Bacillati</taxon>
        <taxon>Bacillota</taxon>
        <taxon>Bacilli</taxon>
        <taxon>Bacillales</taxon>
        <taxon>Bacillaceae</taxon>
        <taxon>Cytobacillus</taxon>
    </lineage>
</organism>
<comment type="subcellular location">
    <subcellularLocation>
        <location evidence="1">Cell membrane</location>
        <topology evidence="1">Multi-pass membrane protein</topology>
    </subcellularLocation>
</comment>
<dbReference type="Pfam" id="PF06779">
    <property type="entry name" value="MFS_4"/>
    <property type="match status" value="1"/>
</dbReference>
<feature type="transmembrane region" description="Helical" evidence="6">
    <location>
        <begin position="250"/>
        <end position="269"/>
    </location>
</feature>
<comment type="caution">
    <text evidence="8">The sequence shown here is derived from an EMBL/GenBank/DDBJ whole genome shotgun (WGS) entry which is preliminary data.</text>
</comment>
<evidence type="ECO:0000256" key="4">
    <source>
        <dbReference type="ARBA" id="ARBA00022989"/>
    </source>
</evidence>
<evidence type="ECO:0000256" key="2">
    <source>
        <dbReference type="ARBA" id="ARBA00022448"/>
    </source>
</evidence>
<name>A0ABW6K7T8_9BACI</name>
<dbReference type="PROSITE" id="PS50850">
    <property type="entry name" value="MFS"/>
    <property type="match status" value="1"/>
</dbReference>
<protein>
    <submittedName>
        <fullName evidence="8">MFS transporter</fullName>
    </submittedName>
</protein>
<feature type="transmembrane region" description="Helical" evidence="6">
    <location>
        <begin position="216"/>
        <end position="238"/>
    </location>
</feature>
<dbReference type="RefSeq" id="WP_389357476.1">
    <property type="nucleotide sequence ID" value="NZ_JBIACK010000001.1"/>
</dbReference>